<organism evidence="1 2">
    <name type="scientific">Chryseolinea soli</name>
    <dbReference type="NCBI Taxonomy" id="2321403"/>
    <lineage>
        <taxon>Bacteria</taxon>
        <taxon>Pseudomonadati</taxon>
        <taxon>Bacteroidota</taxon>
        <taxon>Cytophagia</taxon>
        <taxon>Cytophagales</taxon>
        <taxon>Fulvivirgaceae</taxon>
        <taxon>Chryseolinea</taxon>
    </lineage>
</organism>
<keyword evidence="2" id="KW-1185">Reference proteome</keyword>
<dbReference type="OrthoDB" id="9804786at2"/>
<sequence>MMHQPSRIHLFQGYGVELEYMLVDRSTLQIKPITDDLLKHELGHYGSDVEKGMVTWSNELVMHVVELKSTKPESDFATLEKEFAANVKNINTILSQWNAMLLPTAAHPFMNPMTETKLWPHENNEVYTIYNKIFDCKGHGWSNLQSTHLNLPFYDDEEFARLHAAIRLVLPLLPALCASSPMLDGKLTGLMDTRLKYYKTNQSKIPCITGKVIPEAVFSRRNYLNTIYEKIKTEIAPYDPEGELNAIWVNSRGAIPRFDRGSIEIRIMDIQECPAADLAIVSFVIGLIKALVNGKIADHEAQMKWKTETLAQILDQTTEKAQEAVITQTEYLAFFGMQQTTATAREVLQHLAAKMATYDPQPERWKKPVDLILKEGTLSQRIIGAMGKDPSHETIVATFKTLATCLADNKMFSL</sequence>
<reference evidence="2" key="1">
    <citation type="submission" date="2018-09" db="EMBL/GenBank/DDBJ databases">
        <title>Chryseolinea sp. KIS68-18 isolated from soil.</title>
        <authorList>
            <person name="Weon H.-Y."/>
            <person name="Kwon S.-W."/>
            <person name="Lee S.A."/>
        </authorList>
    </citation>
    <scope>NUCLEOTIDE SEQUENCE [LARGE SCALE GENOMIC DNA]</scope>
    <source>
        <strain evidence="2">KIS68-18</strain>
    </source>
</reference>
<protein>
    <submittedName>
        <fullName evidence="1">Glutamate--cysteine ligase</fullName>
    </submittedName>
</protein>
<dbReference type="PANTHER" id="PTHR36510:SF1">
    <property type="entry name" value="GLUTAMATE--CYSTEINE LIGASE 2-RELATED"/>
    <property type="match status" value="1"/>
</dbReference>
<dbReference type="InterPro" id="IPR014746">
    <property type="entry name" value="Gln_synth/guanido_kin_cat_dom"/>
</dbReference>
<dbReference type="Gene3D" id="3.30.590.20">
    <property type="match status" value="1"/>
</dbReference>
<gene>
    <name evidence="1" type="ORF">D4L85_02405</name>
</gene>
<dbReference type="Pfam" id="PF04107">
    <property type="entry name" value="GCS2"/>
    <property type="match status" value="1"/>
</dbReference>
<dbReference type="PANTHER" id="PTHR36510">
    <property type="entry name" value="GLUTAMATE--CYSTEINE LIGASE 2-RELATED"/>
    <property type="match status" value="1"/>
</dbReference>
<dbReference type="GO" id="GO:0042398">
    <property type="term" value="P:modified amino acid biosynthetic process"/>
    <property type="evidence" value="ECO:0007669"/>
    <property type="project" value="InterPro"/>
</dbReference>
<keyword evidence="1" id="KW-0436">Ligase</keyword>
<evidence type="ECO:0000313" key="2">
    <source>
        <dbReference type="Proteomes" id="UP000266183"/>
    </source>
</evidence>
<proteinExistence type="predicted"/>
<dbReference type="InterPro" id="IPR050141">
    <property type="entry name" value="GCL_type2/YbdK_subfam"/>
</dbReference>
<accession>A0A385SEY7</accession>
<dbReference type="RefSeq" id="WP_119752820.1">
    <property type="nucleotide sequence ID" value="NZ_CP032382.1"/>
</dbReference>
<dbReference type="GO" id="GO:0004357">
    <property type="term" value="F:glutamate-cysteine ligase activity"/>
    <property type="evidence" value="ECO:0007669"/>
    <property type="project" value="InterPro"/>
</dbReference>
<name>A0A385SEY7_9BACT</name>
<dbReference type="Proteomes" id="UP000266183">
    <property type="component" value="Chromosome"/>
</dbReference>
<evidence type="ECO:0000313" key="1">
    <source>
        <dbReference type="EMBL" id="AYB29504.1"/>
    </source>
</evidence>
<dbReference type="SUPFAM" id="SSF55931">
    <property type="entry name" value="Glutamine synthetase/guanido kinase"/>
    <property type="match status" value="1"/>
</dbReference>
<dbReference type="EMBL" id="CP032382">
    <property type="protein sequence ID" value="AYB29504.1"/>
    <property type="molecule type" value="Genomic_DNA"/>
</dbReference>
<dbReference type="InterPro" id="IPR006336">
    <property type="entry name" value="GCS2"/>
</dbReference>
<dbReference type="KEGG" id="chk:D4L85_02405"/>
<dbReference type="AlphaFoldDB" id="A0A385SEY7"/>